<evidence type="ECO:0000256" key="1">
    <source>
        <dbReference type="SAM" id="MobiDB-lite"/>
    </source>
</evidence>
<dbReference type="PANTHER" id="PTHR36576">
    <property type="entry name" value="UPF0654 PROTEIN C11D3.01C-RELATED"/>
    <property type="match status" value="1"/>
</dbReference>
<evidence type="ECO:0000313" key="3">
    <source>
        <dbReference type="Proteomes" id="UP000824596"/>
    </source>
</evidence>
<dbReference type="InterPro" id="IPR018824">
    <property type="entry name" value="Conidiation-specific_6"/>
</dbReference>
<dbReference type="RefSeq" id="XP_044725142.1">
    <property type="nucleotide sequence ID" value="XM_044858742.1"/>
</dbReference>
<dbReference type="InterPro" id="IPR052670">
    <property type="entry name" value="UPF0654_domain"/>
</dbReference>
<keyword evidence="3" id="KW-1185">Reference proteome</keyword>
<feature type="compositionally biased region" description="Basic and acidic residues" evidence="1">
    <location>
        <begin position="95"/>
        <end position="106"/>
    </location>
</feature>
<evidence type="ECO:0000313" key="2">
    <source>
        <dbReference type="EMBL" id="KAH0967629.1"/>
    </source>
</evidence>
<gene>
    <name evidence="2" type="ORF">HRG_00271</name>
</gene>
<reference evidence="2" key="1">
    <citation type="submission" date="2021-09" db="EMBL/GenBank/DDBJ databases">
        <title>A high-quality genome of the endoparasitic fungus Hirsutella rhossiliensis with a comparison of Hirsutella genomes reveals transposable elements contributing to genome size variation.</title>
        <authorList>
            <person name="Lin R."/>
            <person name="Jiao Y."/>
            <person name="Sun X."/>
            <person name="Ling J."/>
            <person name="Xie B."/>
            <person name="Cheng X."/>
        </authorList>
    </citation>
    <scope>NUCLEOTIDE SEQUENCE</scope>
    <source>
        <strain evidence="2">HR02</strain>
    </source>
</reference>
<dbReference type="Proteomes" id="UP000824596">
    <property type="component" value="Unassembled WGS sequence"/>
</dbReference>
<dbReference type="EMBL" id="JAIZPD010000001">
    <property type="protein sequence ID" value="KAH0967629.1"/>
    <property type="molecule type" value="Genomic_DNA"/>
</dbReference>
<proteinExistence type="predicted"/>
<dbReference type="PANTHER" id="PTHR36576:SF1">
    <property type="entry name" value="UPF0654 PROTEIN C11D3.01C-RELATED"/>
    <property type="match status" value="1"/>
</dbReference>
<dbReference type="GO" id="GO:0005737">
    <property type="term" value="C:cytoplasm"/>
    <property type="evidence" value="ECO:0007669"/>
    <property type="project" value="TreeGrafter"/>
</dbReference>
<dbReference type="AlphaFoldDB" id="A0A9P8N6G8"/>
<dbReference type="GeneID" id="68349400"/>
<feature type="region of interest" description="Disordered" evidence="1">
    <location>
        <begin position="1"/>
        <end position="106"/>
    </location>
</feature>
<name>A0A9P8N6G8_9HYPO</name>
<sequence length="106" mass="11306">MANRDNHGGLPRGDDFDKDPERVAAGHKATIANPQTSDKAKAHSTAVLGDMGEPRRAQGQNESDLTQQTGKDPSNVARGLKATISNPGVSAEAKNNAKERLKKEDF</sequence>
<organism evidence="2 3">
    <name type="scientific">Hirsutella rhossiliensis</name>
    <dbReference type="NCBI Taxonomy" id="111463"/>
    <lineage>
        <taxon>Eukaryota</taxon>
        <taxon>Fungi</taxon>
        <taxon>Dikarya</taxon>
        <taxon>Ascomycota</taxon>
        <taxon>Pezizomycotina</taxon>
        <taxon>Sordariomycetes</taxon>
        <taxon>Hypocreomycetidae</taxon>
        <taxon>Hypocreales</taxon>
        <taxon>Ophiocordycipitaceae</taxon>
        <taxon>Hirsutella</taxon>
    </lineage>
</organism>
<comment type="caution">
    <text evidence="2">The sequence shown here is derived from an EMBL/GenBank/DDBJ whole genome shotgun (WGS) entry which is preliminary data.</text>
</comment>
<protein>
    <submittedName>
        <fullName evidence="2">Conidiation protein 6 domain-containing protein</fullName>
    </submittedName>
</protein>
<accession>A0A9P8N6G8</accession>
<dbReference type="OrthoDB" id="5419162at2759"/>
<feature type="compositionally biased region" description="Polar residues" evidence="1">
    <location>
        <begin position="58"/>
        <end position="72"/>
    </location>
</feature>
<feature type="compositionally biased region" description="Basic and acidic residues" evidence="1">
    <location>
        <begin position="1"/>
        <end position="24"/>
    </location>
</feature>
<dbReference type="Pfam" id="PF10346">
    <property type="entry name" value="Con-6"/>
    <property type="match status" value="2"/>
</dbReference>